<accession>A0A9Q0BQA0</accession>
<dbReference type="AlphaFoldDB" id="A0A9Q0BQA0"/>
<feature type="compositionally biased region" description="Basic and acidic residues" evidence="1">
    <location>
        <begin position="257"/>
        <end position="267"/>
    </location>
</feature>
<protein>
    <submittedName>
        <fullName evidence="2">Uncharacterized protein</fullName>
    </submittedName>
</protein>
<dbReference type="Proteomes" id="UP001059596">
    <property type="component" value="Unassembled WGS sequence"/>
</dbReference>
<feature type="region of interest" description="Disordered" evidence="1">
    <location>
        <begin position="255"/>
        <end position="288"/>
    </location>
</feature>
<evidence type="ECO:0000313" key="3">
    <source>
        <dbReference type="Proteomes" id="UP001059596"/>
    </source>
</evidence>
<feature type="region of interest" description="Disordered" evidence="1">
    <location>
        <begin position="324"/>
        <end position="395"/>
    </location>
</feature>
<feature type="region of interest" description="Disordered" evidence="1">
    <location>
        <begin position="135"/>
        <end position="220"/>
    </location>
</feature>
<evidence type="ECO:0000313" key="2">
    <source>
        <dbReference type="EMBL" id="KAI8039935.1"/>
    </source>
</evidence>
<dbReference type="EMBL" id="JAMKOV010000005">
    <property type="protein sequence ID" value="KAI8039935.1"/>
    <property type="molecule type" value="Genomic_DNA"/>
</dbReference>
<feature type="compositionally biased region" description="Basic and acidic residues" evidence="1">
    <location>
        <begin position="153"/>
        <end position="168"/>
    </location>
</feature>
<keyword evidence="3" id="KW-1185">Reference proteome</keyword>
<comment type="caution">
    <text evidence="2">The sequence shown here is derived from an EMBL/GenBank/DDBJ whole genome shotgun (WGS) entry which is preliminary data.</text>
</comment>
<sequence>MNTTLRVARLSLHRCCRFVGHKARSNEASGLRRLPAVSGQKRRFADRYTFDDKTQAQIEGFRNDMSMAELPRESPWREESAADFPERLDELGYESHCNDRLYMAKNKFRDAQDQYIMEREERRTEAQKRIQNHFARNQQEPETMRRRAVQQDPVEHQKRQEQIIEQNRRKWQSRPASRRETNTSGITYRPELRREKYFEEKQQRETAKRNPGSAEDAAEDQTLVYDSNRPTAEWLRKREAAKEAEYWHSWHTCPSSRDAETTEEVKPHLRRKKVVSHPPAYPRDGQRRGYHQIVPPVYRLKAKTVVLLHKRRPTGIEKQFHKFARKQATPWHQDVAQTNAQPQQKPQVVPEKEEDKKKPKRKENRRSVEPPRFRMVVKSRTPVSRPSTPVCSYSGQFDMPPTIAGPSVYMAALRKSLAETCRNYSSGNTN</sequence>
<feature type="compositionally biased region" description="Basic and acidic residues" evidence="1">
    <location>
        <begin position="190"/>
        <end position="208"/>
    </location>
</feature>
<organism evidence="2 3">
    <name type="scientific">Drosophila gunungcola</name>
    <name type="common">fruit fly</name>
    <dbReference type="NCBI Taxonomy" id="103775"/>
    <lineage>
        <taxon>Eukaryota</taxon>
        <taxon>Metazoa</taxon>
        <taxon>Ecdysozoa</taxon>
        <taxon>Arthropoda</taxon>
        <taxon>Hexapoda</taxon>
        <taxon>Insecta</taxon>
        <taxon>Pterygota</taxon>
        <taxon>Neoptera</taxon>
        <taxon>Endopterygota</taxon>
        <taxon>Diptera</taxon>
        <taxon>Brachycera</taxon>
        <taxon>Muscomorpha</taxon>
        <taxon>Ephydroidea</taxon>
        <taxon>Drosophilidae</taxon>
        <taxon>Drosophila</taxon>
        <taxon>Sophophora</taxon>
    </lineage>
</organism>
<proteinExistence type="predicted"/>
<feature type="compositionally biased region" description="Polar residues" evidence="1">
    <location>
        <begin position="381"/>
        <end position="395"/>
    </location>
</feature>
<reference evidence="2" key="1">
    <citation type="journal article" date="2023" name="Genome Biol. Evol.">
        <title>Long-read-based Genome Assembly of Drosophila gunungcola Reveals Fewer Chemosensory Genes in Flower-breeding Species.</title>
        <authorList>
            <person name="Negi A."/>
            <person name="Liao B.Y."/>
            <person name="Yeh S.D."/>
        </authorList>
    </citation>
    <scope>NUCLEOTIDE SEQUENCE</scope>
    <source>
        <strain evidence="2">Sukarami</strain>
    </source>
</reference>
<evidence type="ECO:0000256" key="1">
    <source>
        <dbReference type="SAM" id="MobiDB-lite"/>
    </source>
</evidence>
<name>A0A9Q0BQA0_9MUSC</name>
<gene>
    <name evidence="2" type="ORF">M5D96_007360</name>
</gene>
<dbReference type="OrthoDB" id="7865559at2759"/>